<sequence>MYNTIRKWTAMIWIITLCISILPGGEVIALEQTDQAIPSEPTTSQTLEQRETEGILQTSKEKTPSSDSSSLATPETPAPSENTDLTVEQKSEKESGVEPDQEKQSNQENQEKQQTQEPQTNSELISIPGDESSVSSQLTQENEVTLEKETVEKILQEQETKQAVTISLTSERTLPQEELDPSKLIEIEKSMYEAAAPEITYNDNQYRGQLVKGKYFATILDKAEQKDQKTVILSIEYSGNIERSPLTLEHFELGDEQPTNQPKVSLRKKRSILEEEEPPTRPGLLKAFETDDQKMVINWTGSKSNVALAGYEIYRNGKRIAMTKTTTFTDSDQDPLVYSYVVRAIDIAGRRSEPSNVAVPIPYKKSVQIYKKERFYDDTSCAIREESAFREAPSRITYQDKDNYSGYVKKDSYILIGCGGKNEDKYADIDVIYKGEVYRSLHELSTKPVNLVASSVSENEVTLTWDPVVKPNDPILSYTVIRNGENPKNVSQNKYIDKNVQPGMQYHYQVVVIFESLTVSLLSDELKVQIPGTVTNPQLILSTNVLQESSQNDGSIAMPLSVYLKQGVFAKDLSSGITIENLPEGLIVSTKRDSDNQITIQLNGKAKIHDKPVDNLMVKIEKNCIVGATAEVKSDAFSIAFRENNIAALYEYEYNEQNQLIAIKKDGTVILRYLYDENGNLLTKKTVQE</sequence>
<dbReference type="Proteomes" id="UP000005850">
    <property type="component" value="Chromosome"/>
</dbReference>
<evidence type="ECO:0000313" key="3">
    <source>
        <dbReference type="EMBL" id="AIG26120.1"/>
    </source>
</evidence>
<dbReference type="InterPro" id="IPR013783">
    <property type="entry name" value="Ig-like_fold"/>
</dbReference>
<dbReference type="EMBL" id="CP007806">
    <property type="protein sequence ID" value="AIG26120.1"/>
    <property type="molecule type" value="Genomic_DNA"/>
</dbReference>
<dbReference type="EC" id="3.2.1.91" evidence="3"/>
<organism evidence="3 4">
    <name type="scientific">Brevibacillus laterosporus LMG 15441</name>
    <dbReference type="NCBI Taxonomy" id="1042163"/>
    <lineage>
        <taxon>Bacteria</taxon>
        <taxon>Bacillati</taxon>
        <taxon>Bacillota</taxon>
        <taxon>Bacilli</taxon>
        <taxon>Bacillales</taxon>
        <taxon>Paenibacillaceae</taxon>
        <taxon>Brevibacillus</taxon>
    </lineage>
</organism>
<dbReference type="Gene3D" id="2.60.40.10">
    <property type="entry name" value="Immunoglobulins"/>
    <property type="match status" value="2"/>
</dbReference>
<dbReference type="InterPro" id="IPR006530">
    <property type="entry name" value="YD"/>
</dbReference>
<name>A0A075R978_BRELA</name>
<dbReference type="SMART" id="SM00060">
    <property type="entry name" value="FN3"/>
    <property type="match status" value="2"/>
</dbReference>
<dbReference type="GO" id="GO:0016162">
    <property type="term" value="F:cellulose 1,4-beta-cellobiosidase activity"/>
    <property type="evidence" value="ECO:0007669"/>
    <property type="project" value="UniProtKB-EC"/>
</dbReference>
<proteinExistence type="predicted"/>
<feature type="domain" description="Fibronectin type-III" evidence="2">
    <location>
        <begin position="447"/>
        <end position="533"/>
    </location>
</feature>
<feature type="region of interest" description="Disordered" evidence="1">
    <location>
        <begin position="33"/>
        <end position="143"/>
    </location>
</feature>
<dbReference type="HOGENOM" id="CLU_425581_0_0_9"/>
<dbReference type="KEGG" id="blr:BRLA_c017970"/>
<dbReference type="InterPro" id="IPR036116">
    <property type="entry name" value="FN3_sf"/>
</dbReference>
<feature type="compositionally biased region" description="Polar residues" evidence="1">
    <location>
        <begin position="132"/>
        <end position="143"/>
    </location>
</feature>
<dbReference type="RefSeq" id="WP_238547459.1">
    <property type="nucleotide sequence ID" value="NZ_CP007806.1"/>
</dbReference>
<dbReference type="InterPro" id="IPR003961">
    <property type="entry name" value="FN3_dom"/>
</dbReference>
<dbReference type="eggNOG" id="COG5492">
    <property type="taxonomic scope" value="Bacteria"/>
</dbReference>
<evidence type="ECO:0000256" key="1">
    <source>
        <dbReference type="SAM" id="MobiDB-lite"/>
    </source>
</evidence>
<dbReference type="SUPFAM" id="SSF49265">
    <property type="entry name" value="Fibronectin type III"/>
    <property type="match status" value="2"/>
</dbReference>
<accession>A0A075R978</accession>
<dbReference type="AlphaFoldDB" id="A0A075R978"/>
<evidence type="ECO:0000313" key="4">
    <source>
        <dbReference type="Proteomes" id="UP000005850"/>
    </source>
</evidence>
<evidence type="ECO:0000259" key="2">
    <source>
        <dbReference type="PROSITE" id="PS50853"/>
    </source>
</evidence>
<reference evidence="3 4" key="1">
    <citation type="journal article" date="2011" name="J. Bacteriol.">
        <title>Genome sequence of Brevibacillus laterosporus LMG 15441, a pathogen of invertebrates.</title>
        <authorList>
            <person name="Djukic M."/>
            <person name="Poehlein A."/>
            <person name="Thurmer A."/>
            <person name="Daniel R."/>
        </authorList>
    </citation>
    <scope>NUCLEOTIDE SEQUENCE [LARGE SCALE GENOMIC DNA]</scope>
    <source>
        <strain evidence="3 4">LMG 15441</strain>
    </source>
</reference>
<feature type="compositionally biased region" description="Basic and acidic residues" evidence="1">
    <location>
        <begin position="48"/>
        <end position="64"/>
    </location>
</feature>
<dbReference type="NCBIfam" id="TIGR01643">
    <property type="entry name" value="YD_repeat_2x"/>
    <property type="match status" value="1"/>
</dbReference>
<gene>
    <name evidence="3" type="ORF">BRLA_c017970</name>
</gene>
<feature type="region of interest" description="Disordered" evidence="1">
    <location>
        <begin position="254"/>
        <end position="283"/>
    </location>
</feature>
<dbReference type="PROSITE" id="PS50853">
    <property type="entry name" value="FN3"/>
    <property type="match status" value="1"/>
</dbReference>
<protein>
    <submittedName>
        <fullName evidence="3">Exoglucanase B</fullName>
        <ecNumber evidence="3">3.2.1.91</ecNumber>
    </submittedName>
</protein>
<dbReference type="Pfam" id="PF00041">
    <property type="entry name" value="fn3"/>
    <property type="match status" value="1"/>
</dbReference>
<keyword evidence="3" id="KW-0378">Hydrolase</keyword>
<feature type="compositionally biased region" description="Basic and acidic residues" evidence="1">
    <location>
        <begin position="87"/>
        <end position="111"/>
    </location>
</feature>
<dbReference type="CDD" id="cd00063">
    <property type="entry name" value="FN3"/>
    <property type="match status" value="1"/>
</dbReference>
<dbReference type="STRING" id="1042163.BRLA_c017970"/>
<feature type="compositionally biased region" description="Polar residues" evidence="1">
    <location>
        <begin position="33"/>
        <end position="47"/>
    </location>
</feature>
<keyword evidence="3" id="KW-0326">Glycosidase</keyword>
<keyword evidence="4" id="KW-1185">Reference proteome</keyword>
<dbReference type="eggNOG" id="COG3397">
    <property type="taxonomic scope" value="Bacteria"/>
</dbReference>